<dbReference type="GO" id="GO:0016020">
    <property type="term" value="C:membrane"/>
    <property type="evidence" value="ECO:0007669"/>
    <property type="project" value="UniProtKB-SubCell"/>
</dbReference>
<comment type="subcellular location">
    <subcellularLocation>
        <location evidence="2">Membrane</location>
        <topology evidence="2">Multi-pass membrane protein</topology>
    </subcellularLocation>
</comment>
<evidence type="ECO:0000256" key="8">
    <source>
        <dbReference type="ARBA" id="ARBA00022989"/>
    </source>
</evidence>
<feature type="transmembrane region" description="Helical" evidence="15">
    <location>
        <begin position="132"/>
        <end position="160"/>
    </location>
</feature>
<keyword evidence="9 15" id="KW-0472">Membrane</keyword>
<dbReference type="InterPro" id="IPR002293">
    <property type="entry name" value="AA/rel_permease1"/>
</dbReference>
<dbReference type="PANTHER" id="PTHR11785">
    <property type="entry name" value="AMINO ACID TRANSPORTER"/>
    <property type="match status" value="1"/>
</dbReference>
<feature type="transmembrane region" description="Helical" evidence="15">
    <location>
        <begin position="172"/>
        <end position="191"/>
    </location>
</feature>
<feature type="transmembrane region" description="Helical" evidence="15">
    <location>
        <begin position="336"/>
        <end position="358"/>
    </location>
</feature>
<dbReference type="Proteomes" id="UP000693738">
    <property type="component" value="Unassembled WGS sequence"/>
</dbReference>
<dbReference type="GO" id="GO:0005524">
    <property type="term" value="F:ATP binding"/>
    <property type="evidence" value="ECO:0007669"/>
    <property type="project" value="InterPro"/>
</dbReference>
<dbReference type="PROSITE" id="PS00109">
    <property type="entry name" value="PROTEIN_KINASE_TYR"/>
    <property type="match status" value="1"/>
</dbReference>
<evidence type="ECO:0000256" key="10">
    <source>
        <dbReference type="ARBA" id="ARBA00030980"/>
    </source>
</evidence>
<evidence type="ECO:0000256" key="5">
    <source>
        <dbReference type="ARBA" id="ARBA00013948"/>
    </source>
</evidence>
<accession>A0A8J2IKN8</accession>
<comment type="subunit">
    <text evidence="3">Component of the EKC/KEOPS complex composed of at least BUD32, CGI121, GON7, KAE1 and PCC1; the whole complex dimerizes.</text>
</comment>
<feature type="transmembrane region" description="Helical" evidence="15">
    <location>
        <begin position="245"/>
        <end position="265"/>
    </location>
</feature>
<organism evidence="17 18">
    <name type="scientific">Fusarium equiseti</name>
    <name type="common">Fusarium scirpi</name>
    <dbReference type="NCBI Taxonomy" id="61235"/>
    <lineage>
        <taxon>Eukaryota</taxon>
        <taxon>Fungi</taxon>
        <taxon>Dikarya</taxon>
        <taxon>Ascomycota</taxon>
        <taxon>Pezizomycotina</taxon>
        <taxon>Sordariomycetes</taxon>
        <taxon>Hypocreomycetidae</taxon>
        <taxon>Hypocreales</taxon>
        <taxon>Nectriaceae</taxon>
        <taxon>Fusarium</taxon>
        <taxon>Fusarium incarnatum-equiseti species complex</taxon>
    </lineage>
</organism>
<reference evidence="17" key="1">
    <citation type="submission" date="2021-05" db="EMBL/GenBank/DDBJ databases">
        <authorList>
            <person name="Khan N."/>
        </authorList>
    </citation>
    <scope>NUCLEOTIDE SEQUENCE</scope>
</reference>
<evidence type="ECO:0000256" key="3">
    <source>
        <dbReference type="ARBA" id="ARBA00011534"/>
    </source>
</evidence>
<proteinExistence type="predicted"/>
<evidence type="ECO:0000313" key="17">
    <source>
        <dbReference type="EMBL" id="CAG7556411.1"/>
    </source>
</evidence>
<evidence type="ECO:0000256" key="2">
    <source>
        <dbReference type="ARBA" id="ARBA00004141"/>
    </source>
</evidence>
<feature type="transmembrane region" description="Helical" evidence="15">
    <location>
        <begin position="58"/>
        <end position="78"/>
    </location>
</feature>
<feature type="transmembrane region" description="Helical" evidence="15">
    <location>
        <begin position="203"/>
        <end position="225"/>
    </location>
</feature>
<keyword evidence="8 15" id="KW-1133">Transmembrane helix</keyword>
<dbReference type="PROSITE" id="PS50011">
    <property type="entry name" value="PROTEIN_KINASE_DOM"/>
    <property type="match status" value="1"/>
</dbReference>
<gene>
    <name evidence="17" type="ORF">FEQUK3_LOCUS2119</name>
</gene>
<dbReference type="EMBL" id="CAJSTJ010000099">
    <property type="protein sequence ID" value="CAG7556411.1"/>
    <property type="molecule type" value="Genomic_DNA"/>
</dbReference>
<comment type="caution">
    <text evidence="17">The sequence shown here is derived from an EMBL/GenBank/DDBJ whole genome shotgun (WGS) entry which is preliminary data.</text>
</comment>
<evidence type="ECO:0000256" key="15">
    <source>
        <dbReference type="SAM" id="Phobius"/>
    </source>
</evidence>
<evidence type="ECO:0000256" key="12">
    <source>
        <dbReference type="ARBA" id="ARBA00047899"/>
    </source>
</evidence>
<dbReference type="InterPro" id="IPR000719">
    <property type="entry name" value="Prot_kinase_dom"/>
</dbReference>
<feature type="transmembrane region" description="Helical" evidence="15">
    <location>
        <begin position="90"/>
        <end position="111"/>
    </location>
</feature>
<feature type="domain" description="Protein kinase" evidence="16">
    <location>
        <begin position="609"/>
        <end position="873"/>
    </location>
</feature>
<keyword evidence="7 15" id="KW-0812">Transmembrane</keyword>
<evidence type="ECO:0000313" key="18">
    <source>
        <dbReference type="Proteomes" id="UP000693738"/>
    </source>
</evidence>
<evidence type="ECO:0000259" key="16">
    <source>
        <dbReference type="PROSITE" id="PS50011"/>
    </source>
</evidence>
<comment type="function">
    <text evidence="1">Component of the EKC/KEOPS complex that is required for the formation of a threonylcarbamoyl group on adenosine at position 37 (t(6)A37) in tRNAs that read codons beginning with adenine. The complex is probably involved in the transfer of the threonylcarbamoyl moiety of threonylcarbamoyl-AMP (TC-AMP) to the N6 group of A37. BUD32 has ATPase activity in the context of the EKC/KEOPS complex and likely plays a supporting role to the catalytic subunit KAE1. The EKC/KEOPS complex also promotes both telomere uncapping and telomere elongation. The complex is required for efficient recruitment of transcriptional coactivators.</text>
</comment>
<dbReference type="InterPro" id="IPR008266">
    <property type="entry name" value="Tyr_kinase_AS"/>
</dbReference>
<dbReference type="SMART" id="SM00220">
    <property type="entry name" value="S_TKc"/>
    <property type="match status" value="1"/>
</dbReference>
<evidence type="ECO:0000256" key="9">
    <source>
        <dbReference type="ARBA" id="ARBA00023136"/>
    </source>
</evidence>
<feature type="transmembrane region" description="Helical" evidence="15">
    <location>
        <begin position="418"/>
        <end position="436"/>
    </location>
</feature>
<dbReference type="AlphaFoldDB" id="A0A8J2IKN8"/>
<name>A0A8J2IKN8_FUSEQ</name>
<comment type="catalytic activity">
    <reaction evidence="12">
        <text>L-threonyl-[protein] + ATP = O-phospho-L-threonyl-[protein] + ADP + H(+)</text>
        <dbReference type="Rhea" id="RHEA:46608"/>
        <dbReference type="Rhea" id="RHEA-COMP:11060"/>
        <dbReference type="Rhea" id="RHEA-COMP:11605"/>
        <dbReference type="ChEBI" id="CHEBI:15378"/>
        <dbReference type="ChEBI" id="CHEBI:30013"/>
        <dbReference type="ChEBI" id="CHEBI:30616"/>
        <dbReference type="ChEBI" id="CHEBI:61977"/>
        <dbReference type="ChEBI" id="CHEBI:456216"/>
        <dbReference type="EC" id="2.7.11.1"/>
    </reaction>
</comment>
<evidence type="ECO:0000256" key="4">
    <source>
        <dbReference type="ARBA" id="ARBA00012513"/>
    </source>
</evidence>
<feature type="transmembrane region" description="Helical" evidence="15">
    <location>
        <begin position="285"/>
        <end position="307"/>
    </location>
</feature>
<comment type="catalytic activity">
    <reaction evidence="13">
        <text>L-seryl-[protein] + ATP = O-phospho-L-seryl-[protein] + ADP + H(+)</text>
        <dbReference type="Rhea" id="RHEA:17989"/>
        <dbReference type="Rhea" id="RHEA-COMP:9863"/>
        <dbReference type="Rhea" id="RHEA-COMP:11604"/>
        <dbReference type="ChEBI" id="CHEBI:15378"/>
        <dbReference type="ChEBI" id="CHEBI:29999"/>
        <dbReference type="ChEBI" id="CHEBI:30616"/>
        <dbReference type="ChEBI" id="CHEBI:83421"/>
        <dbReference type="ChEBI" id="CHEBI:456216"/>
        <dbReference type="EC" id="2.7.11.1"/>
    </reaction>
</comment>
<evidence type="ECO:0000256" key="1">
    <source>
        <dbReference type="ARBA" id="ARBA00003747"/>
    </source>
</evidence>
<evidence type="ECO:0000256" key="13">
    <source>
        <dbReference type="ARBA" id="ARBA00048679"/>
    </source>
</evidence>
<evidence type="ECO:0000256" key="11">
    <source>
        <dbReference type="ARBA" id="ARBA00033194"/>
    </source>
</evidence>
<dbReference type="GO" id="GO:0015179">
    <property type="term" value="F:L-amino acid transmembrane transporter activity"/>
    <property type="evidence" value="ECO:0007669"/>
    <property type="project" value="TreeGrafter"/>
</dbReference>
<evidence type="ECO:0000256" key="14">
    <source>
        <dbReference type="SAM" id="MobiDB-lite"/>
    </source>
</evidence>
<feature type="region of interest" description="Disordered" evidence="14">
    <location>
        <begin position="1108"/>
        <end position="1129"/>
    </location>
</feature>
<evidence type="ECO:0000256" key="6">
    <source>
        <dbReference type="ARBA" id="ARBA00019973"/>
    </source>
</evidence>
<dbReference type="Pfam" id="PF13520">
    <property type="entry name" value="AA_permease_2"/>
    <property type="match status" value="1"/>
</dbReference>
<dbReference type="PANTHER" id="PTHR11785:SF532">
    <property type="entry name" value="TRANSPORTER, PUTATIVE (EUROFUNG)-RELATED"/>
    <property type="match status" value="1"/>
</dbReference>
<protein>
    <recommendedName>
        <fullName evidence="6">EKC/KEOPS complex subunit BUD32</fullName>
        <ecNumber evidence="4">2.7.11.1</ecNumber>
    </recommendedName>
    <alternativeName>
        <fullName evidence="10 11">Atypical Serine/threonine protein kinase BUD32</fullName>
    </alternativeName>
    <alternativeName>
        <fullName evidence="5">EKC/KEOPS complex subunit bud32</fullName>
    </alternativeName>
</protein>
<dbReference type="InterPro" id="IPR050598">
    <property type="entry name" value="AminoAcid_Transporter"/>
</dbReference>
<dbReference type="EC" id="2.7.11.1" evidence="4"/>
<evidence type="ECO:0000256" key="7">
    <source>
        <dbReference type="ARBA" id="ARBA00022692"/>
    </source>
</evidence>
<dbReference type="GO" id="GO:0004674">
    <property type="term" value="F:protein serine/threonine kinase activity"/>
    <property type="evidence" value="ECO:0007669"/>
    <property type="project" value="UniProtKB-EC"/>
</dbReference>
<feature type="transmembrane region" description="Helical" evidence="15">
    <location>
        <begin position="448"/>
        <end position="468"/>
    </location>
</feature>
<feature type="transmembrane region" description="Helical" evidence="15">
    <location>
        <begin position="480"/>
        <end position="500"/>
    </location>
</feature>
<sequence>MADPSAAPLLHSQQTSYKYISPHQDGEIAGDIQPSRHVEDDVLPETSTIGRNLSWQSAYVIVISRVVGSGIFATPGTIVQSVGSPGLALLLWLLGAFIAACGLGVSLEFGCMLPRSGADKVYLEFAYQRPKLLASTLFAMYAVLLGFTASNCVVFSQYALFALGVDKPSDELRKSLAVGLLTFVCVTHSIFPKPGIKIQNILGWVKIGIIVFMILSGFYVVIIRPDTSAAPTGQLAWEHLWDDSSWSWGVIATSLFKVFYSFAGLDNAANVMNEVKHPVRTLRSVALTALATSCGLYMLINVAYLLVVPIGEIKESGELIAALFFERLFGESFGRIVLPTAVALSAIGNVMVVAFAMARTKQEIARQGFIPYSSILSSSRPFNSPMGGFVIHYIPSFLVLTLPSSDTIYSFILNIDGYAGQLIGLAVAIGLVKLRLQRPDLKRPFKAWMLAVGLRIAMSCALIVAPFFPPHDYEGDRFYAMYAVFSWVIVVVGVVYWIMINEDEKCFCLSGDIPVGGPSTWHVVNWDQRRVVSVTMDGEQDDDALAIEHYSRHSEELSPEVYRIFVSENGEIITKYIDAKYDMNYCIHYPSLEDADVPEGIQTVRRDELEELERLGPDADLVAYPWRGGNLAKKVVFKYYFLWQYAKRSWKETNLWMRLPPHPNIVPFDRVVIDELEGRVVGFTSTHASGRHLEENRSRVFKLKWLKQLIKVVDDLNLGYGISHQDIAPRNLLVDETADSIMLFDFNYAARVDHIPDEGEAYIEDRNDVKGVIFTIYEIITQDDNVRSIPHEDQNLNNLGENWAKHPDVRLDQPIESYQLLLQEWQKRREDPIEARNTSSTLNWPSMPKPPQKTISLKKVDGEITQLTVDNFYERRQDVWARGGKALSWERPSQTALSNGTRVLATGSHYDNRRCWVAPPAEPSCPTGGKFNGKICIVHSVPECRSGTYTNGKCLVSEDPGCQSGAVFNGEKYVIEKRATCPPGPSLSGKKCISSHDPTCEPGQILTGDHCTHEQRPKCPEKSTLVGRYCKYAELPYSTPDCPAGSSFNGKKCVSNIRPGCTEGRIFNGSACVDKKGSSCRAGLVFDGTSCVSKSPPKCEPGTSWNGSKCASEKNPGRSPGMTYNSETETCDSDTKPDCPVGTELRGDICVSLKPPQCQNGTIRKGGKCVSPDPPKCPQGLTPSNGLCVSRKPPGCSEGTIFDGKRCVISKTQECYTLHTCPSVGAAGLSAPPIQVPLAGQ</sequence>